<evidence type="ECO:0000313" key="6">
    <source>
        <dbReference type="EMBL" id="SCF11811.1"/>
    </source>
</evidence>
<dbReference type="InterPro" id="IPR016292">
    <property type="entry name" value="Epoxide_hydrolase"/>
</dbReference>
<dbReference type="PANTHER" id="PTHR21661">
    <property type="entry name" value="EPOXIDE HYDROLASE 1-RELATED"/>
    <property type="match status" value="1"/>
</dbReference>
<keyword evidence="2" id="KW-0058">Aromatic hydrocarbons catabolism</keyword>
<name>A0A1C4XUP1_9ACTN</name>
<dbReference type="Pfam" id="PF06441">
    <property type="entry name" value="EHN"/>
    <property type="match status" value="1"/>
</dbReference>
<dbReference type="RefSeq" id="WP_088991621.1">
    <property type="nucleotide sequence ID" value="NZ_LT607409.1"/>
</dbReference>
<dbReference type="GO" id="GO:0097176">
    <property type="term" value="P:epoxide metabolic process"/>
    <property type="evidence" value="ECO:0007669"/>
    <property type="project" value="TreeGrafter"/>
</dbReference>
<evidence type="ECO:0000256" key="4">
    <source>
        <dbReference type="PIRSR" id="PIRSR001112-1"/>
    </source>
</evidence>
<keyword evidence="3" id="KW-0378">Hydrolase</keyword>
<keyword evidence="7" id="KW-1185">Reference proteome</keyword>
<dbReference type="EMBL" id="LT607409">
    <property type="protein sequence ID" value="SCF11811.1"/>
    <property type="molecule type" value="Genomic_DNA"/>
</dbReference>
<dbReference type="SUPFAM" id="SSF53474">
    <property type="entry name" value="alpha/beta-Hydrolases"/>
    <property type="match status" value="1"/>
</dbReference>
<evidence type="ECO:0000256" key="3">
    <source>
        <dbReference type="ARBA" id="ARBA00022801"/>
    </source>
</evidence>
<feature type="active site" description="Proton donor" evidence="4">
    <location>
        <position position="315"/>
    </location>
</feature>
<feature type="active site" description="Nucleophile" evidence="4">
    <location>
        <position position="181"/>
    </location>
</feature>
<dbReference type="InterPro" id="IPR010497">
    <property type="entry name" value="Epoxide_hydro_N"/>
</dbReference>
<dbReference type="PANTHER" id="PTHR21661:SF35">
    <property type="entry name" value="EPOXIDE HYDROLASE"/>
    <property type="match status" value="1"/>
</dbReference>
<evidence type="ECO:0000313" key="7">
    <source>
        <dbReference type="Proteomes" id="UP000198224"/>
    </source>
</evidence>
<proteinExistence type="inferred from homology"/>
<accession>A0A1C4XUP1</accession>
<dbReference type="Gene3D" id="3.40.50.1820">
    <property type="entry name" value="alpha/beta hydrolase"/>
    <property type="match status" value="1"/>
</dbReference>
<dbReference type="PRINTS" id="PR00412">
    <property type="entry name" value="EPOXHYDRLASE"/>
</dbReference>
<dbReference type="InterPro" id="IPR000639">
    <property type="entry name" value="Epox_hydrolase-like"/>
</dbReference>
<gene>
    <name evidence="6" type="ORF">GA0070612_3941</name>
</gene>
<evidence type="ECO:0000256" key="1">
    <source>
        <dbReference type="ARBA" id="ARBA00010088"/>
    </source>
</evidence>
<evidence type="ECO:0000256" key="2">
    <source>
        <dbReference type="ARBA" id="ARBA00022797"/>
    </source>
</evidence>
<dbReference type="PIRSF" id="PIRSF001112">
    <property type="entry name" value="Epoxide_hydrolase"/>
    <property type="match status" value="1"/>
</dbReference>
<dbReference type="GO" id="GO:0004301">
    <property type="term" value="F:epoxide hydrolase activity"/>
    <property type="evidence" value="ECO:0007669"/>
    <property type="project" value="TreeGrafter"/>
</dbReference>
<dbReference type="InterPro" id="IPR029058">
    <property type="entry name" value="AB_hydrolase_fold"/>
</dbReference>
<comment type="similarity">
    <text evidence="1">Belongs to the peptidase S33 family.</text>
</comment>
<dbReference type="Proteomes" id="UP000198224">
    <property type="component" value="Chromosome I"/>
</dbReference>
<reference evidence="7" key="1">
    <citation type="submission" date="2016-06" db="EMBL/GenBank/DDBJ databases">
        <authorList>
            <person name="Varghese N."/>
            <person name="Submissions Spin"/>
        </authorList>
    </citation>
    <scope>NUCLEOTIDE SEQUENCE [LARGE SCALE GENOMIC DNA]</scope>
    <source>
        <strain evidence="7">DSM 45160</strain>
    </source>
</reference>
<feature type="active site" description="Proton donor" evidence="4">
    <location>
        <position position="374"/>
    </location>
</feature>
<protein>
    <submittedName>
        <fullName evidence="6">Pimeloyl-ACP methyl ester carboxylesterase</fullName>
    </submittedName>
</protein>
<sequence>MSNNNEVRPFRLDTPEDTIADLRRRIAATRWPTRELVTDRSQGVQLATIQELARYWLADYDWRACETKLNSLPQYTTTIDGVEIHFIHVRSPHEDALPLIMTHGWPGSVVELLGVVGPLTDPTAHGGAPEDAFHLVLPSLPGYGFSGEPTEPGWSSARMAQAWAKLMDRLGYPSYVAQGGDVGAAVTDAMGRQAPEGLLGIHVNLLAGAIGIKDRLPADSEQERAALDALKLFSMDGFGYFLEQSTRPQTIGYSLLDSPVGLAAWMLDHDTDSYYKISRAFLDDDPAGGLTRDSVLDNITLYWLTGTGASSARWYWEQGRFQAAAQAAGQAPPPVTVPVGFTTFPGEIWAAPRSWAEAVYPGIAYFNEADRGGHFAAWEEPDLFSAEVRAAFRPLRKS</sequence>
<dbReference type="AlphaFoldDB" id="A0A1C4XUP1"/>
<organism evidence="6 7">
    <name type="scientific">Micromonospora chokoriensis</name>
    <dbReference type="NCBI Taxonomy" id="356851"/>
    <lineage>
        <taxon>Bacteria</taxon>
        <taxon>Bacillati</taxon>
        <taxon>Actinomycetota</taxon>
        <taxon>Actinomycetes</taxon>
        <taxon>Micromonosporales</taxon>
        <taxon>Micromonosporaceae</taxon>
        <taxon>Micromonospora</taxon>
    </lineage>
</organism>
<feature type="domain" description="Epoxide hydrolase N-terminal" evidence="5">
    <location>
        <begin position="7"/>
        <end position="111"/>
    </location>
</feature>
<evidence type="ECO:0000259" key="5">
    <source>
        <dbReference type="Pfam" id="PF06441"/>
    </source>
</evidence>